<dbReference type="PROSITE" id="PS00086">
    <property type="entry name" value="CYTOCHROME_P450"/>
    <property type="match status" value="1"/>
</dbReference>
<protein>
    <submittedName>
        <fullName evidence="9">Cytochrome P450</fullName>
    </submittedName>
</protein>
<dbReference type="GO" id="GO:0005506">
    <property type="term" value="F:iron ion binding"/>
    <property type="evidence" value="ECO:0007669"/>
    <property type="project" value="InterPro"/>
</dbReference>
<dbReference type="SUPFAM" id="SSF48264">
    <property type="entry name" value="Cytochrome P450"/>
    <property type="match status" value="1"/>
</dbReference>
<keyword evidence="6 8" id="KW-0503">Monooxygenase</keyword>
<evidence type="ECO:0000256" key="2">
    <source>
        <dbReference type="ARBA" id="ARBA00022617"/>
    </source>
</evidence>
<evidence type="ECO:0000256" key="8">
    <source>
        <dbReference type="RuleBase" id="RU000461"/>
    </source>
</evidence>
<comment type="cofactor">
    <cofactor evidence="7">
        <name>heme</name>
        <dbReference type="ChEBI" id="CHEBI:30413"/>
    </cofactor>
</comment>
<evidence type="ECO:0000256" key="6">
    <source>
        <dbReference type="ARBA" id="ARBA00023033"/>
    </source>
</evidence>
<comment type="similarity">
    <text evidence="1 8">Belongs to the cytochrome P450 family.</text>
</comment>
<keyword evidence="10" id="KW-1185">Reference proteome</keyword>
<evidence type="ECO:0000256" key="5">
    <source>
        <dbReference type="ARBA" id="ARBA00023004"/>
    </source>
</evidence>
<keyword evidence="3 7" id="KW-0479">Metal-binding</keyword>
<dbReference type="Gene3D" id="1.10.630.10">
    <property type="entry name" value="Cytochrome P450"/>
    <property type="match status" value="1"/>
</dbReference>
<sequence>MVSNLWLGVASIIIGYFGKRVINLVQKRKCAGKTPATYYFVGYGNIINVFLPRIPWIFAGHNVEFEAKHKPFAKAGQDIMATFSFVGPQPISIRVADPVAIKHITTSRARFPKPVAAYRLLNVYGENIISTEGDKWKMFRKISAPAFSDRNNRLVWDETVRIVSELFSDVWGDKDSVSVDHAVDVTLPIALLVIGTAGFGKRVSWKEDALAPQGFTHTFKGALHMVSNHTRIKLLVPNWVYRFSKRLDRIRCAFDELELYMKEMIEERIKSEKVERHDLLSALVDSNISEDGGQVMTEDELMGNIFIFLLAGHETTAHTLAFTFALLALYQDEQDRLFIDIQSILADDELPTYSQMPLLTRCMAVFNETLRLFPPVPGIPKFSAEDTILATTDSEGNTVNVPIEKGSACTLAVAAMHYNPKYWKDPHAFNPDRFLDPNWPRDAFLPFSSGARACLGRKFFETEGIAILTMIVSKYKISIKDDPKFAGETFEQKKKRVLQTKYSITLTPVHIPLVFTKRG</sequence>
<dbReference type="InterPro" id="IPR002401">
    <property type="entry name" value="Cyt_P450_E_grp-I"/>
</dbReference>
<evidence type="ECO:0000256" key="3">
    <source>
        <dbReference type="ARBA" id="ARBA00022723"/>
    </source>
</evidence>
<keyword evidence="4 8" id="KW-0560">Oxidoreductase</keyword>
<dbReference type="Pfam" id="PF00067">
    <property type="entry name" value="p450"/>
    <property type="match status" value="1"/>
</dbReference>
<dbReference type="OrthoDB" id="1470350at2759"/>
<keyword evidence="2 7" id="KW-0349">Heme</keyword>
<dbReference type="InterPro" id="IPR050196">
    <property type="entry name" value="Cytochrome_P450_Monoox"/>
</dbReference>
<dbReference type="Proteomes" id="UP000307440">
    <property type="component" value="Unassembled WGS sequence"/>
</dbReference>
<dbReference type="GO" id="GO:0004497">
    <property type="term" value="F:monooxygenase activity"/>
    <property type="evidence" value="ECO:0007669"/>
    <property type="project" value="UniProtKB-KW"/>
</dbReference>
<dbReference type="InterPro" id="IPR036396">
    <property type="entry name" value="Cyt_P450_sf"/>
</dbReference>
<feature type="binding site" description="axial binding residue" evidence="7">
    <location>
        <position position="454"/>
    </location>
    <ligand>
        <name>heme</name>
        <dbReference type="ChEBI" id="CHEBI:30413"/>
    </ligand>
    <ligandPart>
        <name>Fe</name>
        <dbReference type="ChEBI" id="CHEBI:18248"/>
    </ligandPart>
</feature>
<dbReference type="AlphaFoldDB" id="A0A5C3L2M9"/>
<dbReference type="PANTHER" id="PTHR24291">
    <property type="entry name" value="CYTOCHROME P450 FAMILY 4"/>
    <property type="match status" value="1"/>
</dbReference>
<dbReference type="InterPro" id="IPR017972">
    <property type="entry name" value="Cyt_P450_CS"/>
</dbReference>
<evidence type="ECO:0000256" key="7">
    <source>
        <dbReference type="PIRSR" id="PIRSR602401-1"/>
    </source>
</evidence>
<evidence type="ECO:0000313" key="10">
    <source>
        <dbReference type="Proteomes" id="UP000307440"/>
    </source>
</evidence>
<dbReference type="InterPro" id="IPR001128">
    <property type="entry name" value="Cyt_P450"/>
</dbReference>
<organism evidence="9 10">
    <name type="scientific">Coprinopsis marcescibilis</name>
    <name type="common">Agaric fungus</name>
    <name type="synonym">Psathyrella marcescibilis</name>
    <dbReference type="NCBI Taxonomy" id="230819"/>
    <lineage>
        <taxon>Eukaryota</taxon>
        <taxon>Fungi</taxon>
        <taxon>Dikarya</taxon>
        <taxon>Basidiomycota</taxon>
        <taxon>Agaricomycotina</taxon>
        <taxon>Agaricomycetes</taxon>
        <taxon>Agaricomycetidae</taxon>
        <taxon>Agaricales</taxon>
        <taxon>Agaricineae</taxon>
        <taxon>Psathyrellaceae</taxon>
        <taxon>Coprinopsis</taxon>
    </lineage>
</organism>
<dbReference type="PANTHER" id="PTHR24291:SF50">
    <property type="entry name" value="BIFUNCTIONAL ALBAFLAVENONE MONOOXYGENASE_TERPENE SYNTHASE"/>
    <property type="match status" value="1"/>
</dbReference>
<dbReference type="GO" id="GO:0020037">
    <property type="term" value="F:heme binding"/>
    <property type="evidence" value="ECO:0007669"/>
    <property type="project" value="InterPro"/>
</dbReference>
<evidence type="ECO:0000256" key="4">
    <source>
        <dbReference type="ARBA" id="ARBA00023002"/>
    </source>
</evidence>
<gene>
    <name evidence="9" type="ORF">FA15DRAFT_614878</name>
</gene>
<proteinExistence type="inferred from homology"/>
<dbReference type="PRINTS" id="PR00463">
    <property type="entry name" value="EP450I"/>
</dbReference>
<dbReference type="GO" id="GO:0016705">
    <property type="term" value="F:oxidoreductase activity, acting on paired donors, with incorporation or reduction of molecular oxygen"/>
    <property type="evidence" value="ECO:0007669"/>
    <property type="project" value="InterPro"/>
</dbReference>
<dbReference type="PRINTS" id="PR00385">
    <property type="entry name" value="P450"/>
</dbReference>
<dbReference type="EMBL" id="ML210169">
    <property type="protein sequence ID" value="TFK26968.1"/>
    <property type="molecule type" value="Genomic_DNA"/>
</dbReference>
<name>A0A5C3L2M9_COPMA</name>
<keyword evidence="5 7" id="KW-0408">Iron</keyword>
<evidence type="ECO:0000313" key="9">
    <source>
        <dbReference type="EMBL" id="TFK26968.1"/>
    </source>
</evidence>
<accession>A0A5C3L2M9</accession>
<dbReference type="STRING" id="230819.A0A5C3L2M9"/>
<evidence type="ECO:0000256" key="1">
    <source>
        <dbReference type="ARBA" id="ARBA00010617"/>
    </source>
</evidence>
<reference evidence="9 10" key="1">
    <citation type="journal article" date="2019" name="Nat. Ecol. Evol.">
        <title>Megaphylogeny resolves global patterns of mushroom evolution.</title>
        <authorList>
            <person name="Varga T."/>
            <person name="Krizsan K."/>
            <person name="Foldi C."/>
            <person name="Dima B."/>
            <person name="Sanchez-Garcia M."/>
            <person name="Sanchez-Ramirez S."/>
            <person name="Szollosi G.J."/>
            <person name="Szarkandi J.G."/>
            <person name="Papp V."/>
            <person name="Albert L."/>
            <person name="Andreopoulos W."/>
            <person name="Angelini C."/>
            <person name="Antonin V."/>
            <person name="Barry K.W."/>
            <person name="Bougher N.L."/>
            <person name="Buchanan P."/>
            <person name="Buyck B."/>
            <person name="Bense V."/>
            <person name="Catcheside P."/>
            <person name="Chovatia M."/>
            <person name="Cooper J."/>
            <person name="Damon W."/>
            <person name="Desjardin D."/>
            <person name="Finy P."/>
            <person name="Geml J."/>
            <person name="Haridas S."/>
            <person name="Hughes K."/>
            <person name="Justo A."/>
            <person name="Karasinski D."/>
            <person name="Kautmanova I."/>
            <person name="Kiss B."/>
            <person name="Kocsube S."/>
            <person name="Kotiranta H."/>
            <person name="LaButti K.M."/>
            <person name="Lechner B.E."/>
            <person name="Liimatainen K."/>
            <person name="Lipzen A."/>
            <person name="Lukacs Z."/>
            <person name="Mihaltcheva S."/>
            <person name="Morgado L.N."/>
            <person name="Niskanen T."/>
            <person name="Noordeloos M.E."/>
            <person name="Ohm R.A."/>
            <person name="Ortiz-Santana B."/>
            <person name="Ovrebo C."/>
            <person name="Racz N."/>
            <person name="Riley R."/>
            <person name="Savchenko A."/>
            <person name="Shiryaev A."/>
            <person name="Soop K."/>
            <person name="Spirin V."/>
            <person name="Szebenyi C."/>
            <person name="Tomsovsky M."/>
            <person name="Tulloss R.E."/>
            <person name="Uehling J."/>
            <person name="Grigoriev I.V."/>
            <person name="Vagvolgyi C."/>
            <person name="Papp T."/>
            <person name="Martin F.M."/>
            <person name="Miettinen O."/>
            <person name="Hibbett D.S."/>
            <person name="Nagy L.G."/>
        </authorList>
    </citation>
    <scope>NUCLEOTIDE SEQUENCE [LARGE SCALE GENOMIC DNA]</scope>
    <source>
        <strain evidence="9 10">CBS 121175</strain>
    </source>
</reference>